<dbReference type="AlphaFoldDB" id="A0A6C0CQZ5"/>
<organism evidence="1">
    <name type="scientific">viral metagenome</name>
    <dbReference type="NCBI Taxonomy" id="1070528"/>
    <lineage>
        <taxon>unclassified sequences</taxon>
        <taxon>metagenomes</taxon>
        <taxon>organismal metagenomes</taxon>
    </lineage>
</organism>
<protein>
    <submittedName>
        <fullName evidence="1">Uncharacterized protein</fullName>
    </submittedName>
</protein>
<name>A0A6C0CQZ5_9ZZZZ</name>
<dbReference type="EMBL" id="MN739479">
    <property type="protein sequence ID" value="QHT06978.1"/>
    <property type="molecule type" value="Genomic_DNA"/>
</dbReference>
<sequence length="32" mass="3731">MIYFFLRYAKTVGIKKAQLDMIKPKKGIPSIM</sequence>
<reference evidence="1" key="1">
    <citation type="journal article" date="2020" name="Nature">
        <title>Giant virus diversity and host interactions through global metagenomics.</title>
        <authorList>
            <person name="Schulz F."/>
            <person name="Roux S."/>
            <person name="Paez-Espino D."/>
            <person name="Jungbluth S."/>
            <person name="Walsh D.A."/>
            <person name="Denef V.J."/>
            <person name="McMahon K.D."/>
            <person name="Konstantinidis K.T."/>
            <person name="Eloe-Fadrosh E.A."/>
            <person name="Kyrpides N.C."/>
            <person name="Woyke T."/>
        </authorList>
    </citation>
    <scope>NUCLEOTIDE SEQUENCE</scope>
    <source>
        <strain evidence="1">GVMAG-M-3300021962-46</strain>
    </source>
</reference>
<proteinExistence type="predicted"/>
<evidence type="ECO:0000313" key="1">
    <source>
        <dbReference type="EMBL" id="QHT06978.1"/>
    </source>
</evidence>
<accession>A0A6C0CQZ5</accession>